<dbReference type="AlphaFoldDB" id="A0AAF0F794"/>
<evidence type="ECO:0000256" key="1">
    <source>
        <dbReference type="ARBA" id="ARBA00004141"/>
    </source>
</evidence>
<organism evidence="11 12">
    <name type="scientific">Malassezia japonica</name>
    <dbReference type="NCBI Taxonomy" id="223818"/>
    <lineage>
        <taxon>Eukaryota</taxon>
        <taxon>Fungi</taxon>
        <taxon>Dikarya</taxon>
        <taxon>Basidiomycota</taxon>
        <taxon>Ustilaginomycotina</taxon>
        <taxon>Malasseziomycetes</taxon>
        <taxon>Malasseziales</taxon>
        <taxon>Malasseziaceae</taxon>
        <taxon>Malassezia</taxon>
    </lineage>
</organism>
<proteinExistence type="inferred from homology"/>
<comment type="subcellular location">
    <subcellularLocation>
        <location evidence="10">Endoplasmic reticulum membrane</location>
        <topology evidence="10">Multi-pass membrane protein</topology>
    </subcellularLocation>
    <subcellularLocation>
        <location evidence="1">Membrane</location>
        <topology evidence="1">Multi-pass membrane protein</topology>
    </subcellularLocation>
</comment>
<dbReference type="InterPro" id="IPR007269">
    <property type="entry name" value="ICMT_MeTrfase"/>
</dbReference>
<dbReference type="PROSITE" id="PS51564">
    <property type="entry name" value="SAM_ICMT"/>
    <property type="match status" value="1"/>
</dbReference>
<keyword evidence="12" id="KW-1185">Reference proteome</keyword>
<keyword evidence="10" id="KW-0256">Endoplasmic reticulum</keyword>
<name>A0AAF0F794_9BASI</name>
<evidence type="ECO:0000256" key="8">
    <source>
        <dbReference type="ARBA" id="ARBA00022989"/>
    </source>
</evidence>
<feature type="transmembrane region" description="Helical" evidence="10">
    <location>
        <begin position="34"/>
        <end position="51"/>
    </location>
</feature>
<dbReference type="PANTHER" id="PTHR12714:SF9">
    <property type="entry name" value="PROTEIN-S-ISOPRENYLCYSTEINE O-METHYLTRANSFERASE"/>
    <property type="match status" value="1"/>
</dbReference>
<accession>A0AAF0F794</accession>
<dbReference type="EC" id="2.1.1.100" evidence="3 10"/>
<evidence type="ECO:0000256" key="4">
    <source>
        <dbReference type="ARBA" id="ARBA00022603"/>
    </source>
</evidence>
<evidence type="ECO:0000256" key="10">
    <source>
        <dbReference type="RuleBase" id="RU362022"/>
    </source>
</evidence>
<gene>
    <name evidence="11" type="primary">STE14</name>
    <name evidence="11" type="ORF">MJAP1_002572</name>
</gene>
<dbReference type="Pfam" id="PF04140">
    <property type="entry name" value="ICMT"/>
    <property type="match status" value="1"/>
</dbReference>
<evidence type="ECO:0000256" key="7">
    <source>
        <dbReference type="ARBA" id="ARBA00022692"/>
    </source>
</evidence>
<comment type="caution">
    <text evidence="10">Lacks conserved residue(s) required for the propagation of feature annotation.</text>
</comment>
<sequence>MHSMNGAFHILLARIDAVFRVTHPVVFPVRFSPAAGNVALTAALLGVAFLLQNGFEYIAAHIFGLAEFLVEASLAPGWKSLVGVQVFGLLLLVCGQFLRSLAMIHASTNFSHAVAYAKRDDHDLARHPSYAGFFYWAVGTQILLCNPLATVLFIMALSRFFSERIRNEERLLHRFFGQEYARYAARVPPGVPLVR</sequence>
<dbReference type="Gene3D" id="1.20.120.1630">
    <property type="match status" value="1"/>
</dbReference>
<evidence type="ECO:0000313" key="12">
    <source>
        <dbReference type="Proteomes" id="UP001217754"/>
    </source>
</evidence>
<evidence type="ECO:0000256" key="2">
    <source>
        <dbReference type="ARBA" id="ARBA00009140"/>
    </source>
</evidence>
<dbReference type="PANTHER" id="PTHR12714">
    <property type="entry name" value="PROTEIN-S ISOPRENYLCYSTEINE O-METHYLTRANSFERASE"/>
    <property type="match status" value="1"/>
</dbReference>
<dbReference type="Proteomes" id="UP001217754">
    <property type="component" value="Chromosome 4"/>
</dbReference>
<keyword evidence="9 10" id="KW-0472">Membrane</keyword>
<keyword evidence="4 10" id="KW-0489">Methyltransferase</keyword>
<evidence type="ECO:0000256" key="5">
    <source>
        <dbReference type="ARBA" id="ARBA00022679"/>
    </source>
</evidence>
<keyword evidence="7 10" id="KW-0812">Transmembrane</keyword>
<dbReference type="RefSeq" id="XP_060122489.1">
    <property type="nucleotide sequence ID" value="XM_060266506.1"/>
</dbReference>
<feature type="transmembrane region" description="Helical" evidence="10">
    <location>
        <begin position="133"/>
        <end position="157"/>
    </location>
</feature>
<keyword evidence="6 10" id="KW-0949">S-adenosyl-L-methionine</keyword>
<evidence type="ECO:0000313" key="11">
    <source>
        <dbReference type="EMBL" id="WFD39592.1"/>
    </source>
</evidence>
<keyword evidence="5 11" id="KW-0808">Transferase</keyword>
<dbReference type="GO" id="GO:0005789">
    <property type="term" value="C:endoplasmic reticulum membrane"/>
    <property type="evidence" value="ECO:0007669"/>
    <property type="project" value="UniProtKB-SubCell"/>
</dbReference>
<keyword evidence="8 10" id="KW-1133">Transmembrane helix</keyword>
<dbReference type="EMBL" id="CP119961">
    <property type="protein sequence ID" value="WFD39592.1"/>
    <property type="molecule type" value="Genomic_DNA"/>
</dbReference>
<evidence type="ECO:0000256" key="3">
    <source>
        <dbReference type="ARBA" id="ARBA00012151"/>
    </source>
</evidence>
<dbReference type="GeneID" id="85226223"/>
<comment type="similarity">
    <text evidence="2 10">Belongs to the class VI-like SAM-binding methyltransferase superfamily. Isoprenylcysteine carboxyl methyltransferase family.</text>
</comment>
<reference evidence="11" key="1">
    <citation type="submission" date="2023-03" db="EMBL/GenBank/DDBJ databases">
        <title>Mating type loci evolution in Malassezia.</title>
        <authorList>
            <person name="Coelho M.A."/>
        </authorList>
    </citation>
    <scope>NUCLEOTIDE SEQUENCE</scope>
    <source>
        <strain evidence="11">CBS 9431</strain>
    </source>
</reference>
<dbReference type="InterPro" id="IPR025770">
    <property type="entry name" value="PPMT_MeTrfase"/>
</dbReference>
<evidence type="ECO:0000256" key="6">
    <source>
        <dbReference type="ARBA" id="ARBA00022691"/>
    </source>
</evidence>
<evidence type="ECO:0000256" key="9">
    <source>
        <dbReference type="ARBA" id="ARBA00023136"/>
    </source>
</evidence>
<dbReference type="GO" id="GO:0004671">
    <property type="term" value="F:protein C-terminal S-isoprenylcysteine carboxyl O-methyltransferase activity"/>
    <property type="evidence" value="ECO:0007669"/>
    <property type="project" value="UniProtKB-EC"/>
</dbReference>
<dbReference type="GO" id="GO:0032259">
    <property type="term" value="P:methylation"/>
    <property type="evidence" value="ECO:0007669"/>
    <property type="project" value="UniProtKB-KW"/>
</dbReference>
<feature type="transmembrane region" description="Helical" evidence="10">
    <location>
        <begin position="81"/>
        <end position="98"/>
    </location>
</feature>
<protein>
    <recommendedName>
        <fullName evidence="3 10">Protein-S-isoprenylcysteine O-methyltransferase</fullName>
        <ecNumber evidence="3 10">2.1.1.100</ecNumber>
    </recommendedName>
</protein>
<comment type="catalytic activity">
    <reaction evidence="10">
        <text>[protein]-C-terminal S-[(2E,6E)-farnesyl]-L-cysteine + S-adenosyl-L-methionine = [protein]-C-terminal S-[(2E,6E)-farnesyl]-L-cysteine methyl ester + S-adenosyl-L-homocysteine</text>
        <dbReference type="Rhea" id="RHEA:21672"/>
        <dbReference type="Rhea" id="RHEA-COMP:12125"/>
        <dbReference type="Rhea" id="RHEA-COMP:12126"/>
        <dbReference type="ChEBI" id="CHEBI:57856"/>
        <dbReference type="ChEBI" id="CHEBI:59789"/>
        <dbReference type="ChEBI" id="CHEBI:90510"/>
        <dbReference type="ChEBI" id="CHEBI:90511"/>
        <dbReference type="EC" id="2.1.1.100"/>
    </reaction>
</comment>